<feature type="transmembrane region" description="Helical" evidence="8">
    <location>
        <begin position="43"/>
        <end position="68"/>
    </location>
</feature>
<comment type="similarity">
    <text evidence="2 7">Belongs to the major facilitator superfamily. Sugar transporter (TC 2.A.1.1) family.</text>
</comment>
<dbReference type="PANTHER" id="PTHR48022">
    <property type="entry name" value="PLASTIDIC GLUCOSE TRANSPORTER 4"/>
    <property type="match status" value="1"/>
</dbReference>
<sequence>MEDPTHDNAAPAGRFEALLRDENASQIEQSMTLCKALKLYAKAVFWSMIVSSTLILEGYALAIVNMMYASPAFNAKFGTGPADGNWIISKAWYYGLSNGPRCGAIIGLLISGQISEHFGCRRTMTGALLALCLILFMFFTAVNIQMLLAAQILSGIAWGVFQILPAVYASEVCPIVLRPYVTTFINMCWIIGQYLAAGIYLNTASSTTQLAYQIPFGVQWLWIPLVAVTIMVAPESPWWYVRNGHLEDAREALQRLTSRHYSAAEIEETLVMIQHTNELERSHVAGTSYLDCFKGTNLRRTEIVCLVWMVQTLCGSGFVSFLNHFLQQIGMGPLDFLQDSSREFLAGFLGTICSWFLIRVAGRRWIHIFGLTGLFMFLVIIGSLGFAPASDEAAKWLMRFFLYSLTFFFDFTIGPVTWALVSELPSTRLKVKTMALARVLWNISNIAVHILSYRMMGVKAWNWGAKTAYFWAGTCLCCLVWSYFRLPEPRGRAYKELDLLFERGASARKFSVTQANASEAELQRMQGGERG</sequence>
<dbReference type="PROSITE" id="PS00217">
    <property type="entry name" value="SUGAR_TRANSPORT_2"/>
    <property type="match status" value="1"/>
</dbReference>
<keyword evidence="3 7" id="KW-0813">Transport</keyword>
<organism evidence="10 11">
    <name type="scientific">Penicillium malachiteum</name>
    <dbReference type="NCBI Taxonomy" id="1324776"/>
    <lineage>
        <taxon>Eukaryota</taxon>
        <taxon>Fungi</taxon>
        <taxon>Dikarya</taxon>
        <taxon>Ascomycota</taxon>
        <taxon>Pezizomycotina</taxon>
        <taxon>Eurotiomycetes</taxon>
        <taxon>Eurotiomycetidae</taxon>
        <taxon>Eurotiales</taxon>
        <taxon>Aspergillaceae</taxon>
        <taxon>Penicillium</taxon>
    </lineage>
</organism>
<dbReference type="InterPro" id="IPR005828">
    <property type="entry name" value="MFS_sugar_transport-like"/>
</dbReference>
<dbReference type="SUPFAM" id="SSF103473">
    <property type="entry name" value="MFS general substrate transporter"/>
    <property type="match status" value="1"/>
</dbReference>
<accession>A0AAD6HQQ3</accession>
<feature type="transmembrane region" description="Helical" evidence="8">
    <location>
        <begin position="180"/>
        <end position="201"/>
    </location>
</feature>
<comment type="subcellular location">
    <subcellularLocation>
        <location evidence="1">Membrane</location>
        <topology evidence="1">Multi-pass membrane protein</topology>
    </subcellularLocation>
</comment>
<dbReference type="InterPro" id="IPR036259">
    <property type="entry name" value="MFS_trans_sf"/>
</dbReference>
<dbReference type="InterPro" id="IPR003663">
    <property type="entry name" value="Sugar/inositol_transpt"/>
</dbReference>
<gene>
    <name evidence="10" type="ORF">N7493_003657</name>
</gene>
<feature type="transmembrane region" description="Helical" evidence="8">
    <location>
        <begin position="468"/>
        <end position="486"/>
    </location>
</feature>
<evidence type="ECO:0000256" key="6">
    <source>
        <dbReference type="ARBA" id="ARBA00023136"/>
    </source>
</evidence>
<dbReference type="FunFam" id="1.20.1250.20:FF:000078">
    <property type="entry name" value="MFS maltose transporter, putative"/>
    <property type="match status" value="1"/>
</dbReference>
<evidence type="ECO:0000256" key="4">
    <source>
        <dbReference type="ARBA" id="ARBA00022692"/>
    </source>
</evidence>
<feature type="transmembrane region" description="Helical" evidence="8">
    <location>
        <begin position="433"/>
        <end position="456"/>
    </location>
</feature>
<feature type="transmembrane region" description="Helical" evidence="8">
    <location>
        <begin position="221"/>
        <end position="241"/>
    </location>
</feature>
<feature type="transmembrane region" description="Helical" evidence="8">
    <location>
        <begin position="400"/>
        <end position="421"/>
    </location>
</feature>
<keyword evidence="5 8" id="KW-1133">Transmembrane helix</keyword>
<feature type="transmembrane region" description="Helical" evidence="8">
    <location>
        <begin position="368"/>
        <end position="388"/>
    </location>
</feature>
<evidence type="ECO:0000256" key="7">
    <source>
        <dbReference type="RuleBase" id="RU003346"/>
    </source>
</evidence>
<name>A0AAD6HQQ3_9EURO</name>
<evidence type="ECO:0000256" key="5">
    <source>
        <dbReference type="ARBA" id="ARBA00022989"/>
    </source>
</evidence>
<evidence type="ECO:0000256" key="1">
    <source>
        <dbReference type="ARBA" id="ARBA00004141"/>
    </source>
</evidence>
<protein>
    <recommendedName>
        <fullName evidence="9">Major facilitator superfamily (MFS) profile domain-containing protein</fullName>
    </recommendedName>
</protein>
<feature type="transmembrane region" description="Helical" evidence="8">
    <location>
        <begin position="303"/>
        <end position="324"/>
    </location>
</feature>
<evidence type="ECO:0000313" key="11">
    <source>
        <dbReference type="Proteomes" id="UP001215712"/>
    </source>
</evidence>
<dbReference type="Pfam" id="PF00083">
    <property type="entry name" value="Sugar_tr"/>
    <property type="match status" value="1"/>
</dbReference>
<evidence type="ECO:0000256" key="2">
    <source>
        <dbReference type="ARBA" id="ARBA00010992"/>
    </source>
</evidence>
<evidence type="ECO:0000256" key="8">
    <source>
        <dbReference type="SAM" id="Phobius"/>
    </source>
</evidence>
<dbReference type="EMBL" id="JAQJAN010000004">
    <property type="protein sequence ID" value="KAJ5732176.1"/>
    <property type="molecule type" value="Genomic_DNA"/>
</dbReference>
<evidence type="ECO:0000259" key="9">
    <source>
        <dbReference type="PROSITE" id="PS50850"/>
    </source>
</evidence>
<dbReference type="GO" id="GO:0016020">
    <property type="term" value="C:membrane"/>
    <property type="evidence" value="ECO:0007669"/>
    <property type="project" value="UniProtKB-SubCell"/>
</dbReference>
<dbReference type="InterPro" id="IPR050360">
    <property type="entry name" value="MFS_Sugar_Transporters"/>
</dbReference>
<dbReference type="Gene3D" id="1.20.1250.20">
    <property type="entry name" value="MFS general substrate transporter like domains"/>
    <property type="match status" value="1"/>
</dbReference>
<feature type="transmembrane region" description="Helical" evidence="8">
    <location>
        <begin position="123"/>
        <end position="142"/>
    </location>
</feature>
<dbReference type="PROSITE" id="PS50850">
    <property type="entry name" value="MFS"/>
    <property type="match status" value="1"/>
</dbReference>
<reference evidence="10" key="2">
    <citation type="submission" date="2023-01" db="EMBL/GenBank/DDBJ databases">
        <authorList>
            <person name="Petersen C."/>
        </authorList>
    </citation>
    <scope>NUCLEOTIDE SEQUENCE</scope>
    <source>
        <strain evidence="10">IBT 17514</strain>
    </source>
</reference>
<dbReference type="GO" id="GO:0005351">
    <property type="term" value="F:carbohydrate:proton symporter activity"/>
    <property type="evidence" value="ECO:0007669"/>
    <property type="project" value="TreeGrafter"/>
</dbReference>
<dbReference type="InterPro" id="IPR020846">
    <property type="entry name" value="MFS_dom"/>
</dbReference>
<feature type="transmembrane region" description="Helical" evidence="8">
    <location>
        <begin position="148"/>
        <end position="168"/>
    </location>
</feature>
<comment type="caution">
    <text evidence="10">The sequence shown here is derived from an EMBL/GenBank/DDBJ whole genome shotgun (WGS) entry which is preliminary data.</text>
</comment>
<keyword evidence="4 8" id="KW-0812">Transmembrane</keyword>
<dbReference type="NCBIfam" id="TIGR00879">
    <property type="entry name" value="SP"/>
    <property type="match status" value="1"/>
</dbReference>
<keyword evidence="6 8" id="KW-0472">Membrane</keyword>
<dbReference type="InterPro" id="IPR005829">
    <property type="entry name" value="Sugar_transporter_CS"/>
</dbReference>
<keyword evidence="11" id="KW-1185">Reference proteome</keyword>
<evidence type="ECO:0000313" key="10">
    <source>
        <dbReference type="EMBL" id="KAJ5732176.1"/>
    </source>
</evidence>
<feature type="transmembrane region" description="Helical" evidence="8">
    <location>
        <begin position="344"/>
        <end position="361"/>
    </location>
</feature>
<dbReference type="PANTHER" id="PTHR48022:SF76">
    <property type="entry name" value="MALTOSE PERMEASE, PUTATIVE (AFU_ORTHOLOGUE AFUA_8G07240)-RELATED"/>
    <property type="match status" value="1"/>
</dbReference>
<feature type="domain" description="Major facilitator superfamily (MFS) profile" evidence="9">
    <location>
        <begin position="46"/>
        <end position="490"/>
    </location>
</feature>
<evidence type="ECO:0000256" key="3">
    <source>
        <dbReference type="ARBA" id="ARBA00022448"/>
    </source>
</evidence>
<proteinExistence type="inferred from homology"/>
<dbReference type="Proteomes" id="UP001215712">
    <property type="component" value="Unassembled WGS sequence"/>
</dbReference>
<dbReference type="AlphaFoldDB" id="A0AAD6HQQ3"/>
<reference evidence="10" key="1">
    <citation type="journal article" date="2023" name="IMA Fungus">
        <title>Comparative genomic study of the Penicillium genus elucidates a diverse pangenome and 15 lateral gene transfer events.</title>
        <authorList>
            <person name="Petersen C."/>
            <person name="Sorensen T."/>
            <person name="Nielsen M.R."/>
            <person name="Sondergaard T.E."/>
            <person name="Sorensen J.L."/>
            <person name="Fitzpatrick D.A."/>
            <person name="Frisvad J.C."/>
            <person name="Nielsen K.L."/>
        </authorList>
    </citation>
    <scope>NUCLEOTIDE SEQUENCE</scope>
    <source>
        <strain evidence="10">IBT 17514</strain>
    </source>
</reference>